<organism evidence="1 2">
    <name type="scientific">Flavobacterium collinsii</name>
    <dbReference type="NCBI Taxonomy" id="1114861"/>
    <lineage>
        <taxon>Bacteria</taxon>
        <taxon>Pseudomonadati</taxon>
        <taxon>Bacteroidota</taxon>
        <taxon>Flavobacteriia</taxon>
        <taxon>Flavobacteriales</taxon>
        <taxon>Flavobacteriaceae</taxon>
        <taxon>Flavobacterium</taxon>
    </lineage>
</organism>
<keyword evidence="2" id="KW-1185">Reference proteome</keyword>
<proteinExistence type="predicted"/>
<accession>A0ABM8KN93</accession>
<protein>
    <submittedName>
        <fullName evidence="1">Uncharacterized protein</fullName>
    </submittedName>
</protein>
<name>A0ABM8KN93_9FLAO</name>
<evidence type="ECO:0000313" key="1">
    <source>
        <dbReference type="EMBL" id="CAA9201833.1"/>
    </source>
</evidence>
<reference evidence="1 2" key="1">
    <citation type="submission" date="2020-02" db="EMBL/GenBank/DDBJ databases">
        <authorList>
            <person name="Criscuolo A."/>
        </authorList>
    </citation>
    <scope>NUCLEOTIDE SEQUENCE [LARGE SCALE GENOMIC DNA]</scope>
    <source>
        <strain evidence="1">CECT7796</strain>
    </source>
</reference>
<gene>
    <name evidence="1" type="ORF">FLACOL7796_03957</name>
</gene>
<dbReference type="EMBL" id="CADCST010000121">
    <property type="protein sequence ID" value="CAA9201833.1"/>
    <property type="molecule type" value="Genomic_DNA"/>
</dbReference>
<evidence type="ECO:0000313" key="2">
    <source>
        <dbReference type="Proteomes" id="UP000474567"/>
    </source>
</evidence>
<comment type="caution">
    <text evidence="1">The sequence shown here is derived from an EMBL/GenBank/DDBJ whole genome shotgun (WGS) entry which is preliminary data.</text>
</comment>
<dbReference type="Proteomes" id="UP000474567">
    <property type="component" value="Unassembled WGS sequence"/>
</dbReference>
<sequence>MVPAATLTFPVNGSKVIPVGHVPDAATVAFPVVPKTAGTPFTLSLLAMFVKTVPPVEAIVPFSNIGSTTGVTLISSEAVAQVAGVSLSHNS</sequence>